<evidence type="ECO:0000256" key="1">
    <source>
        <dbReference type="SAM" id="MobiDB-lite"/>
    </source>
</evidence>
<dbReference type="Proteomes" id="UP000010809">
    <property type="component" value="Chromosome"/>
</dbReference>
<sequence length="43" mass="4579">MLAAMAREAYPCCTSDLERPKLKVQAPGSSEAAREVAQSRANA</sequence>
<dbReference type="KEGG" id="tni:TVNIR_1025"/>
<feature type="region of interest" description="Disordered" evidence="1">
    <location>
        <begin position="24"/>
        <end position="43"/>
    </location>
</feature>
<accession>L0DSW9</accession>
<dbReference type="HOGENOM" id="CLU_3240852_0_0_6"/>
<dbReference type="STRING" id="1255043.TVNIR_1025"/>
<dbReference type="AlphaFoldDB" id="L0DSW9"/>
<proteinExistence type="predicted"/>
<reference evidence="2" key="1">
    <citation type="submission" date="2015-12" db="EMBL/GenBank/DDBJ databases">
        <authorList>
            <person name="Tikhonova T.V."/>
            <person name="Pavlov A.R."/>
            <person name="Beletsky A.V."/>
            <person name="Mardanov A.V."/>
            <person name="Sorokin D.Y."/>
            <person name="Ravin N.V."/>
            <person name="Popov V.O."/>
        </authorList>
    </citation>
    <scope>NUCLEOTIDE SEQUENCE</scope>
    <source>
        <strain evidence="2">DSM 14787</strain>
    </source>
</reference>
<evidence type="ECO:0000313" key="2">
    <source>
        <dbReference type="EMBL" id="AGA32709.1"/>
    </source>
</evidence>
<dbReference type="EMBL" id="CP003989">
    <property type="protein sequence ID" value="AGA32709.1"/>
    <property type="molecule type" value="Genomic_DNA"/>
</dbReference>
<name>L0DSW9_THIND</name>
<organism evidence="2 3">
    <name type="scientific">Thioalkalivibrio nitratireducens (strain DSM 14787 / UNIQEM 213 / ALEN2)</name>
    <dbReference type="NCBI Taxonomy" id="1255043"/>
    <lineage>
        <taxon>Bacteria</taxon>
        <taxon>Pseudomonadati</taxon>
        <taxon>Pseudomonadota</taxon>
        <taxon>Gammaproteobacteria</taxon>
        <taxon>Chromatiales</taxon>
        <taxon>Ectothiorhodospiraceae</taxon>
        <taxon>Thioalkalivibrio</taxon>
    </lineage>
</organism>
<gene>
    <name evidence="2" type="ordered locus">TVNIR_1025</name>
</gene>
<evidence type="ECO:0000313" key="3">
    <source>
        <dbReference type="Proteomes" id="UP000010809"/>
    </source>
</evidence>
<keyword evidence="3" id="KW-1185">Reference proteome</keyword>
<protein>
    <submittedName>
        <fullName evidence="2">Uncharacterized protein</fullName>
    </submittedName>
</protein>
<dbReference type="PATRIC" id="fig|1255043.3.peg.1031"/>